<gene>
    <name evidence="1" type="ORF">E2562_027907</name>
</gene>
<dbReference type="Proteomes" id="UP000479710">
    <property type="component" value="Unassembled WGS sequence"/>
</dbReference>
<keyword evidence="2" id="KW-1185">Reference proteome</keyword>
<sequence>MVYGKLNANGVTTSLEQKVSRQARKGLTQSNLRIGTESDGRVTLGKYVFDEEIARKELALMICLYEYPLSIVDATEAFSGSEFGGNGNALKTVLEDEPEF</sequence>
<reference evidence="1 2" key="1">
    <citation type="submission" date="2019-11" db="EMBL/GenBank/DDBJ databases">
        <title>Whole genome sequence of Oryza granulata.</title>
        <authorList>
            <person name="Li W."/>
        </authorList>
    </citation>
    <scope>NUCLEOTIDE SEQUENCE [LARGE SCALE GENOMIC DNA]</scope>
    <source>
        <strain evidence="2">cv. Menghai</strain>
        <tissue evidence="1">Leaf</tissue>
    </source>
</reference>
<protein>
    <submittedName>
        <fullName evidence="1">Uncharacterized protein</fullName>
    </submittedName>
</protein>
<comment type="caution">
    <text evidence="1">The sequence shown here is derived from an EMBL/GenBank/DDBJ whole genome shotgun (WGS) entry which is preliminary data.</text>
</comment>
<name>A0A6G1EZL5_9ORYZ</name>
<evidence type="ECO:0000313" key="2">
    <source>
        <dbReference type="Proteomes" id="UP000479710"/>
    </source>
</evidence>
<evidence type="ECO:0000313" key="1">
    <source>
        <dbReference type="EMBL" id="KAF0930073.1"/>
    </source>
</evidence>
<dbReference type="EMBL" id="SPHZ02000002">
    <property type="protein sequence ID" value="KAF0930073.1"/>
    <property type="molecule type" value="Genomic_DNA"/>
</dbReference>
<organism evidence="1 2">
    <name type="scientific">Oryza meyeriana var. granulata</name>
    <dbReference type="NCBI Taxonomy" id="110450"/>
    <lineage>
        <taxon>Eukaryota</taxon>
        <taxon>Viridiplantae</taxon>
        <taxon>Streptophyta</taxon>
        <taxon>Embryophyta</taxon>
        <taxon>Tracheophyta</taxon>
        <taxon>Spermatophyta</taxon>
        <taxon>Magnoliopsida</taxon>
        <taxon>Liliopsida</taxon>
        <taxon>Poales</taxon>
        <taxon>Poaceae</taxon>
        <taxon>BOP clade</taxon>
        <taxon>Oryzoideae</taxon>
        <taxon>Oryzeae</taxon>
        <taxon>Oryzinae</taxon>
        <taxon>Oryza</taxon>
        <taxon>Oryza meyeriana</taxon>
    </lineage>
</organism>
<dbReference type="AlphaFoldDB" id="A0A6G1EZL5"/>
<proteinExistence type="predicted"/>
<accession>A0A6G1EZL5</accession>